<organism evidence="2 3">
    <name type="scientific">Mytilus galloprovincialis</name>
    <name type="common">Mediterranean mussel</name>
    <dbReference type="NCBI Taxonomy" id="29158"/>
    <lineage>
        <taxon>Eukaryota</taxon>
        <taxon>Metazoa</taxon>
        <taxon>Spiralia</taxon>
        <taxon>Lophotrochozoa</taxon>
        <taxon>Mollusca</taxon>
        <taxon>Bivalvia</taxon>
        <taxon>Autobranchia</taxon>
        <taxon>Pteriomorphia</taxon>
        <taxon>Mytilida</taxon>
        <taxon>Mytiloidea</taxon>
        <taxon>Mytilidae</taxon>
        <taxon>Mytilinae</taxon>
        <taxon>Mytilus</taxon>
    </lineage>
</organism>
<evidence type="ECO:0000313" key="3">
    <source>
        <dbReference type="Proteomes" id="UP000596742"/>
    </source>
</evidence>
<reference evidence="2" key="1">
    <citation type="submission" date="2018-11" db="EMBL/GenBank/DDBJ databases">
        <authorList>
            <person name="Alioto T."/>
            <person name="Alioto T."/>
        </authorList>
    </citation>
    <scope>NUCLEOTIDE SEQUENCE</scope>
</reference>
<accession>A0A8B6EHN5</accession>
<evidence type="ECO:0000313" key="2">
    <source>
        <dbReference type="EMBL" id="VDI34086.1"/>
    </source>
</evidence>
<name>A0A8B6EHN5_MYTGA</name>
<gene>
    <name evidence="2" type="ORF">MGAL_10B063476</name>
</gene>
<feature type="signal peptide" evidence="1">
    <location>
        <begin position="1"/>
        <end position="15"/>
    </location>
</feature>
<protein>
    <submittedName>
        <fullName evidence="2">Uncharacterized protein</fullName>
    </submittedName>
</protein>
<dbReference type="Proteomes" id="UP000596742">
    <property type="component" value="Unassembled WGS sequence"/>
</dbReference>
<evidence type="ECO:0000256" key="1">
    <source>
        <dbReference type="SAM" id="SignalP"/>
    </source>
</evidence>
<proteinExistence type="predicted"/>
<keyword evidence="1" id="KW-0732">Signal</keyword>
<sequence>MYCVSCLVIFAVVVATSEFHSSEKAHERSNIDKGLTSERLRRSLYQSGPGNKEYLFFLHYFQAIHREDAYIMSIHNSRIQNWGPAFGISNMYISYDEAIRRITNHYKYHATEDVRNAALQEIGSIIYYREGQGIKHGGLDSAHQRILDLWMIAKHSLQS</sequence>
<dbReference type="AlphaFoldDB" id="A0A8B6EHN5"/>
<comment type="caution">
    <text evidence="2">The sequence shown here is derived from an EMBL/GenBank/DDBJ whole genome shotgun (WGS) entry which is preliminary data.</text>
</comment>
<dbReference type="EMBL" id="UYJE01005113">
    <property type="protein sequence ID" value="VDI34086.1"/>
    <property type="molecule type" value="Genomic_DNA"/>
</dbReference>
<keyword evidence="3" id="KW-1185">Reference proteome</keyword>
<feature type="chain" id="PRO_5032514396" evidence="1">
    <location>
        <begin position="16"/>
        <end position="159"/>
    </location>
</feature>